<dbReference type="Gene3D" id="3.40.50.1100">
    <property type="match status" value="2"/>
</dbReference>
<dbReference type="EMBL" id="LDAU01000134">
    <property type="protein sequence ID" value="KRX03357.1"/>
    <property type="molecule type" value="Genomic_DNA"/>
</dbReference>
<accession>A0A0V0QMB6</accession>
<dbReference type="SUPFAM" id="SSF53686">
    <property type="entry name" value="Tryptophan synthase beta subunit-like PLP-dependent enzymes"/>
    <property type="match status" value="1"/>
</dbReference>
<keyword evidence="5" id="KW-0663">Pyridoxal phosphate</keyword>
<dbReference type="InParanoid" id="A0A0V0QMB6"/>
<name>A0A0V0QMB6_PSEPJ</name>
<evidence type="ECO:0000256" key="2">
    <source>
        <dbReference type="ARBA" id="ARBA00005003"/>
    </source>
</evidence>
<dbReference type="InterPro" id="IPR036052">
    <property type="entry name" value="TrpB-like_PALP_sf"/>
</dbReference>
<dbReference type="Gene3D" id="3.10.580.10">
    <property type="entry name" value="CBS-domain"/>
    <property type="match status" value="1"/>
</dbReference>
<dbReference type="FunFam" id="3.40.50.1100:FF:000118">
    <property type="entry name" value="Related to CYS4-cystathionine beta-synthase"/>
    <property type="match status" value="1"/>
</dbReference>
<evidence type="ECO:0000256" key="7">
    <source>
        <dbReference type="SAM" id="MobiDB-lite"/>
    </source>
</evidence>
<comment type="pathway">
    <text evidence="2">Amino-acid biosynthesis; L-cysteine biosynthesis; L-cysteine from L-homocysteine and L-serine: step 1/2.</text>
</comment>
<dbReference type="FunFam" id="3.40.50.1100:FF:000003">
    <property type="entry name" value="Cystathionine beta-synthase"/>
    <property type="match status" value="1"/>
</dbReference>
<protein>
    <recommendedName>
        <fullName evidence="4">cystathionine beta-synthase</fullName>
        <ecNumber evidence="4">4.2.1.22</ecNumber>
    </recommendedName>
</protein>
<dbReference type="InterPro" id="IPR001926">
    <property type="entry name" value="TrpB-like_PALP"/>
</dbReference>
<sequence>MYKRQDPALETNKCPYHEQKGKQEDPHFHRPLNFERKKIYDNVLEVIGNTPVIRLNRIPQSEDIKCQMFVKAEFLNPGGSLKDRIGERMVVEAERKGDLKEGDVLIEATSGNTGIGLSMAAAVKGYGMHITMPEKMSNEKVNVLRALGAQIYKTPTEAAFDDEDSHINKALNLQKELPNSKILDQYRHLGNPLSHYDGTGAELVHQFDGQLDYIFVGTGTGGTITGIGRKIKELMPKCKVIGVDPHGSILAMPQTLNTVEGGVLMEGIGYDFVPEVIDRKVVDDWHKIDDQTALPMSRRLIREEGLLVGGTSGATVGGAIQYLKAKGLDQNPDLKVCCLCADNIRNYITKLACPYYMYEHGLMKASELVEKNHPLNGKSLDELNLKQVQNLTEQSTIQDCLNLFKKGFTGLPVYVRGEKFPSRGVLQSKMMECIVNKNLKTTDLVTKCWTQDFSSLHYEDMDQALLQRFLERRPVCLIVKLVDDEPVTYHAQPMDILTKVTQN</sequence>
<comment type="similarity">
    <text evidence="3">Belongs to the cysteine synthase/cystathionine beta-synthase family.</text>
</comment>
<evidence type="ECO:0000313" key="10">
    <source>
        <dbReference type="Proteomes" id="UP000054937"/>
    </source>
</evidence>
<dbReference type="InterPro" id="IPR050214">
    <property type="entry name" value="Cys_Synth/Cystath_Beta-Synth"/>
</dbReference>
<proteinExistence type="inferred from homology"/>
<evidence type="ECO:0000313" key="9">
    <source>
        <dbReference type="EMBL" id="KRX03357.1"/>
    </source>
</evidence>
<dbReference type="GO" id="GO:0004122">
    <property type="term" value="F:cystathionine beta-synthase activity"/>
    <property type="evidence" value="ECO:0007669"/>
    <property type="project" value="UniProtKB-EC"/>
</dbReference>
<dbReference type="AlphaFoldDB" id="A0A0V0QMB6"/>
<comment type="caution">
    <text evidence="9">The sequence shown here is derived from an EMBL/GenBank/DDBJ whole genome shotgun (WGS) entry which is preliminary data.</text>
</comment>
<dbReference type="GO" id="GO:0009069">
    <property type="term" value="P:serine family amino acid metabolic process"/>
    <property type="evidence" value="ECO:0007669"/>
    <property type="project" value="UniProtKB-ARBA"/>
</dbReference>
<dbReference type="CDD" id="cd01561">
    <property type="entry name" value="CBS_like"/>
    <property type="match status" value="1"/>
</dbReference>
<dbReference type="OMA" id="AIREECI"/>
<feature type="compositionally biased region" description="Basic and acidic residues" evidence="7">
    <location>
        <begin position="15"/>
        <end position="28"/>
    </location>
</feature>
<dbReference type="Pfam" id="PF00291">
    <property type="entry name" value="PALP"/>
    <property type="match status" value="1"/>
</dbReference>
<comment type="cofactor">
    <cofactor evidence="1">
        <name>pyridoxal 5'-phosphate</name>
        <dbReference type="ChEBI" id="CHEBI:597326"/>
    </cofactor>
</comment>
<dbReference type="PANTHER" id="PTHR10314">
    <property type="entry name" value="CYSTATHIONINE BETA-SYNTHASE"/>
    <property type="match status" value="1"/>
</dbReference>
<dbReference type="EC" id="4.2.1.22" evidence="4"/>
<keyword evidence="10" id="KW-1185">Reference proteome</keyword>
<evidence type="ECO:0000256" key="5">
    <source>
        <dbReference type="ARBA" id="ARBA00022898"/>
    </source>
</evidence>
<evidence type="ECO:0000256" key="6">
    <source>
        <dbReference type="ARBA" id="ARBA00047490"/>
    </source>
</evidence>
<reference evidence="9 10" key="1">
    <citation type="journal article" date="2015" name="Sci. Rep.">
        <title>Genome of the facultative scuticociliatosis pathogen Pseudocohnilembus persalinus provides insight into its virulence through horizontal gene transfer.</title>
        <authorList>
            <person name="Xiong J."/>
            <person name="Wang G."/>
            <person name="Cheng J."/>
            <person name="Tian M."/>
            <person name="Pan X."/>
            <person name="Warren A."/>
            <person name="Jiang C."/>
            <person name="Yuan D."/>
            <person name="Miao W."/>
        </authorList>
    </citation>
    <scope>NUCLEOTIDE SEQUENCE [LARGE SCALE GENOMIC DNA]</scope>
    <source>
        <strain evidence="9">36N120E</strain>
    </source>
</reference>
<evidence type="ECO:0000259" key="8">
    <source>
        <dbReference type="Pfam" id="PF00291"/>
    </source>
</evidence>
<evidence type="ECO:0000256" key="3">
    <source>
        <dbReference type="ARBA" id="ARBA00007103"/>
    </source>
</evidence>
<comment type="catalytic activity">
    <reaction evidence="6">
        <text>L-homocysteine + L-serine = L,L-cystathionine + H2O</text>
        <dbReference type="Rhea" id="RHEA:10112"/>
        <dbReference type="ChEBI" id="CHEBI:15377"/>
        <dbReference type="ChEBI" id="CHEBI:33384"/>
        <dbReference type="ChEBI" id="CHEBI:58161"/>
        <dbReference type="ChEBI" id="CHEBI:58199"/>
        <dbReference type="EC" id="4.2.1.22"/>
    </reaction>
</comment>
<dbReference type="GO" id="GO:0044272">
    <property type="term" value="P:sulfur compound biosynthetic process"/>
    <property type="evidence" value="ECO:0007669"/>
    <property type="project" value="UniProtKB-ARBA"/>
</dbReference>
<dbReference type="GO" id="GO:0006534">
    <property type="term" value="P:cysteine metabolic process"/>
    <property type="evidence" value="ECO:0007669"/>
    <property type="project" value="UniProtKB-ARBA"/>
</dbReference>
<dbReference type="OrthoDB" id="10259545at2759"/>
<dbReference type="InterPro" id="IPR046342">
    <property type="entry name" value="CBS_dom_sf"/>
</dbReference>
<organism evidence="9 10">
    <name type="scientific">Pseudocohnilembus persalinus</name>
    <name type="common">Ciliate</name>
    <dbReference type="NCBI Taxonomy" id="266149"/>
    <lineage>
        <taxon>Eukaryota</taxon>
        <taxon>Sar</taxon>
        <taxon>Alveolata</taxon>
        <taxon>Ciliophora</taxon>
        <taxon>Intramacronucleata</taxon>
        <taxon>Oligohymenophorea</taxon>
        <taxon>Scuticociliatia</taxon>
        <taxon>Philasterida</taxon>
        <taxon>Pseudocohnilembidae</taxon>
        <taxon>Pseudocohnilembus</taxon>
    </lineage>
</organism>
<evidence type="ECO:0000256" key="1">
    <source>
        <dbReference type="ARBA" id="ARBA00001933"/>
    </source>
</evidence>
<feature type="domain" description="Tryptophan synthase beta chain-like PALP" evidence="8">
    <location>
        <begin position="45"/>
        <end position="331"/>
    </location>
</feature>
<dbReference type="Proteomes" id="UP000054937">
    <property type="component" value="Unassembled WGS sequence"/>
</dbReference>
<feature type="region of interest" description="Disordered" evidence="7">
    <location>
        <begin position="1"/>
        <end position="28"/>
    </location>
</feature>
<evidence type="ECO:0000256" key="4">
    <source>
        <dbReference type="ARBA" id="ARBA00012041"/>
    </source>
</evidence>
<gene>
    <name evidence="9" type="ORF">PPERSA_08654</name>
</gene>